<dbReference type="SUPFAM" id="SSF54980">
    <property type="entry name" value="EF-G C-terminal domain-like"/>
    <property type="match status" value="1"/>
</dbReference>
<feature type="domain" description="UPF0029" evidence="3">
    <location>
        <begin position="141"/>
        <end position="195"/>
    </location>
</feature>
<accession>A0A9Q4GFS1</accession>
<gene>
    <name evidence="4" type="ORF">EGH25_00605</name>
</gene>
<dbReference type="EMBL" id="RKLV01000001">
    <property type="protein sequence ID" value="MCX2817867.1"/>
    <property type="molecule type" value="Genomic_DNA"/>
</dbReference>
<comment type="caution">
    <text evidence="4">The sequence shown here is derived from an EMBL/GenBank/DDBJ whole genome shotgun (WGS) entry which is preliminary data.</text>
</comment>
<dbReference type="AlphaFoldDB" id="A0A9Q4GFS1"/>
<comment type="similarity">
    <text evidence="1">Belongs to the IMPACT family.</text>
</comment>
<keyword evidence="5" id="KW-1185">Reference proteome</keyword>
<protein>
    <submittedName>
        <fullName evidence="4">IMPACT family protein</fullName>
    </submittedName>
</protein>
<dbReference type="PANTHER" id="PTHR16301">
    <property type="entry name" value="IMPACT-RELATED"/>
    <property type="match status" value="1"/>
</dbReference>
<dbReference type="Gene3D" id="3.30.230.30">
    <property type="entry name" value="Impact, N-terminal domain"/>
    <property type="match status" value="1"/>
</dbReference>
<reference evidence="4" key="1">
    <citation type="submission" date="2022-09" db="EMBL/GenBank/DDBJ databases">
        <title>Haloadaptaus new haloarchaeum isolated from saline soil.</title>
        <authorList>
            <person name="Duran-Viseras A."/>
            <person name="Sanchez-Porro C."/>
            <person name="Ventosa A."/>
        </authorList>
    </citation>
    <scope>NUCLEOTIDE SEQUENCE</scope>
    <source>
        <strain evidence="4">F3-133</strain>
    </source>
</reference>
<dbReference type="InterPro" id="IPR023582">
    <property type="entry name" value="Impact"/>
</dbReference>
<dbReference type="PANTHER" id="PTHR16301:SF20">
    <property type="entry name" value="IMPACT FAMILY MEMBER YIGZ"/>
    <property type="match status" value="1"/>
</dbReference>
<dbReference type="InterPro" id="IPR015269">
    <property type="entry name" value="UPF0029_Impact_C"/>
</dbReference>
<dbReference type="InterPro" id="IPR020568">
    <property type="entry name" value="Ribosomal_Su5_D2-typ_SF"/>
</dbReference>
<evidence type="ECO:0000313" key="5">
    <source>
        <dbReference type="Proteomes" id="UP001149411"/>
    </source>
</evidence>
<dbReference type="SUPFAM" id="SSF54211">
    <property type="entry name" value="Ribosomal protein S5 domain 2-like"/>
    <property type="match status" value="1"/>
</dbReference>
<evidence type="ECO:0000259" key="2">
    <source>
        <dbReference type="Pfam" id="PF01205"/>
    </source>
</evidence>
<dbReference type="InterPro" id="IPR035647">
    <property type="entry name" value="EFG_III/V"/>
</dbReference>
<feature type="domain" description="Impact N-terminal" evidence="2">
    <location>
        <begin position="19"/>
        <end position="125"/>
    </location>
</feature>
<organism evidence="4 5">
    <name type="scientific">Halorutilus salinus</name>
    <dbReference type="NCBI Taxonomy" id="2487751"/>
    <lineage>
        <taxon>Archaea</taxon>
        <taxon>Methanobacteriati</taxon>
        <taxon>Methanobacteriota</taxon>
        <taxon>Stenosarchaea group</taxon>
        <taxon>Halobacteria</taxon>
        <taxon>Halorutilales</taxon>
        <taxon>Halorutilaceae</taxon>
        <taxon>Halorutilus</taxon>
    </lineage>
</organism>
<dbReference type="RefSeq" id="WP_266085376.1">
    <property type="nucleotide sequence ID" value="NZ_RKLV01000001.1"/>
</dbReference>
<dbReference type="InterPro" id="IPR036956">
    <property type="entry name" value="Impact_N_sf"/>
</dbReference>
<dbReference type="GO" id="GO:0005737">
    <property type="term" value="C:cytoplasm"/>
    <property type="evidence" value="ECO:0007669"/>
    <property type="project" value="TreeGrafter"/>
</dbReference>
<dbReference type="InterPro" id="IPR001498">
    <property type="entry name" value="Impact_N"/>
</dbReference>
<evidence type="ECO:0000313" key="4">
    <source>
        <dbReference type="EMBL" id="MCX2817867.1"/>
    </source>
</evidence>
<proteinExistence type="inferred from homology"/>
<dbReference type="GO" id="GO:0006446">
    <property type="term" value="P:regulation of translational initiation"/>
    <property type="evidence" value="ECO:0007669"/>
    <property type="project" value="TreeGrafter"/>
</dbReference>
<name>A0A9Q4GFS1_9EURY</name>
<sequence>MTDEYVTVAGEGHASFGDRGSEFVGYVTGAASEEEAQGFVDDVRDGHPDATHHVSAYRVRDAGTVRGIYDDDGEPSGSAGKPVLGVLRGECTENVVCVVVRYYGGTKLGYGGLVTAYSRTAKRALEDAGTRKTVPRDEVRVEVGYDDSGTVRDVLESEDVGYDAEYGEKVVLVARIPTGRADGVVDRLLSATSGRARIER</sequence>
<dbReference type="Proteomes" id="UP001149411">
    <property type="component" value="Unassembled WGS sequence"/>
</dbReference>
<dbReference type="Pfam" id="PF01205">
    <property type="entry name" value="Impact_N"/>
    <property type="match status" value="1"/>
</dbReference>
<evidence type="ECO:0000259" key="3">
    <source>
        <dbReference type="Pfam" id="PF09186"/>
    </source>
</evidence>
<dbReference type="Pfam" id="PF09186">
    <property type="entry name" value="DUF1949"/>
    <property type="match status" value="1"/>
</dbReference>
<evidence type="ECO:0000256" key="1">
    <source>
        <dbReference type="ARBA" id="ARBA00007665"/>
    </source>
</evidence>